<proteinExistence type="predicted"/>
<dbReference type="EMBL" id="JAOAMU010000006">
    <property type="protein sequence ID" value="MCT2563980.1"/>
    <property type="molecule type" value="Genomic_DNA"/>
</dbReference>
<dbReference type="Proteomes" id="UP001525566">
    <property type="component" value="Unassembled WGS sequence"/>
</dbReference>
<name>A0ABT2J0A0_9FLAO</name>
<feature type="chain" id="PRO_5045720958" evidence="1">
    <location>
        <begin position="20"/>
        <end position="208"/>
    </location>
</feature>
<sequence>MKNKLLTAFFLSVCFATHAQIGINTQNPQGAFHIDGGKDNNANSLPTLVQQANDVVLTPGGNLGIGTTIPNSVLQVNGSLSMPVVTTDTNYTLTDRDYSVIFTGISKDEASHVTFTIPDPASCKGRIYKITSLNGGTNGHGEWNSDFTAFKEYGLTLSQPVIYAKDDDGSVLSSTQVYVLGNSAAGTKGPGDRITIQSDGKRWYCIDY</sequence>
<reference evidence="2 3" key="1">
    <citation type="submission" date="2022-09" db="EMBL/GenBank/DDBJ databases">
        <title>Chryseobacterium oleae sp.nov., isolated from the inter-root soil of Pyrola calliantha H. Andr. in Tibet.</title>
        <authorList>
            <person name="Li Z."/>
        </authorList>
    </citation>
    <scope>NUCLEOTIDE SEQUENCE [LARGE SCALE GENOMIC DNA]</scope>
    <source>
        <strain evidence="3">pc1-10</strain>
    </source>
</reference>
<evidence type="ECO:0000313" key="2">
    <source>
        <dbReference type="EMBL" id="MCT2563980.1"/>
    </source>
</evidence>
<feature type="signal peptide" evidence="1">
    <location>
        <begin position="1"/>
        <end position="19"/>
    </location>
</feature>
<accession>A0ABT2J0A0</accession>
<organism evidence="2 3">
    <name type="scientific">Chryseobacterium herbae</name>
    <dbReference type="NCBI Taxonomy" id="2976476"/>
    <lineage>
        <taxon>Bacteria</taxon>
        <taxon>Pseudomonadati</taxon>
        <taxon>Bacteroidota</taxon>
        <taxon>Flavobacteriia</taxon>
        <taxon>Flavobacteriales</taxon>
        <taxon>Weeksellaceae</taxon>
        <taxon>Chryseobacterium group</taxon>
        <taxon>Chryseobacterium</taxon>
    </lineage>
</organism>
<gene>
    <name evidence="2" type="ORF">N0B48_18975</name>
</gene>
<dbReference type="RefSeq" id="WP_259840534.1">
    <property type="nucleotide sequence ID" value="NZ_JAOAMU010000006.1"/>
</dbReference>
<comment type="caution">
    <text evidence="2">The sequence shown here is derived from an EMBL/GenBank/DDBJ whole genome shotgun (WGS) entry which is preliminary data.</text>
</comment>
<protein>
    <submittedName>
        <fullName evidence="2">Uncharacterized protein</fullName>
    </submittedName>
</protein>
<evidence type="ECO:0000313" key="3">
    <source>
        <dbReference type="Proteomes" id="UP001525566"/>
    </source>
</evidence>
<evidence type="ECO:0000256" key="1">
    <source>
        <dbReference type="SAM" id="SignalP"/>
    </source>
</evidence>
<keyword evidence="3" id="KW-1185">Reference proteome</keyword>
<keyword evidence="1" id="KW-0732">Signal</keyword>